<evidence type="ECO:0000256" key="13">
    <source>
        <dbReference type="ARBA" id="ARBA00035852"/>
    </source>
</evidence>
<dbReference type="PANTHER" id="PTHR12418">
    <property type="entry name" value="ACYL-COENZYME A THIOESTERASE THEM4"/>
    <property type="match status" value="1"/>
</dbReference>
<evidence type="ECO:0000256" key="20">
    <source>
        <dbReference type="ARBA" id="ARBA00047734"/>
    </source>
</evidence>
<evidence type="ECO:0000256" key="8">
    <source>
        <dbReference type="ARBA" id="ARBA00022832"/>
    </source>
</evidence>
<evidence type="ECO:0000256" key="7">
    <source>
        <dbReference type="ARBA" id="ARBA00022801"/>
    </source>
</evidence>
<evidence type="ECO:0000256" key="12">
    <source>
        <dbReference type="ARBA" id="ARBA00023273"/>
    </source>
</evidence>
<comment type="catalytic activity">
    <reaction evidence="20">
        <text>hexadecanoyl-CoA + H2O = hexadecanoate + CoA + H(+)</text>
        <dbReference type="Rhea" id="RHEA:16645"/>
        <dbReference type="ChEBI" id="CHEBI:7896"/>
        <dbReference type="ChEBI" id="CHEBI:15377"/>
        <dbReference type="ChEBI" id="CHEBI:15378"/>
        <dbReference type="ChEBI" id="CHEBI:57287"/>
        <dbReference type="ChEBI" id="CHEBI:57379"/>
        <dbReference type="EC" id="3.1.2.2"/>
    </reaction>
    <physiologicalReaction direction="left-to-right" evidence="20">
        <dbReference type="Rhea" id="RHEA:16646"/>
    </physiologicalReaction>
</comment>
<dbReference type="GO" id="GO:0016020">
    <property type="term" value="C:membrane"/>
    <property type="evidence" value="ECO:0007669"/>
    <property type="project" value="UniProtKB-SubCell"/>
</dbReference>
<keyword evidence="7" id="KW-0378">Hydrolase</keyword>
<dbReference type="SUPFAM" id="SSF54637">
    <property type="entry name" value="Thioesterase/thiol ester dehydrase-isomerase"/>
    <property type="match status" value="1"/>
</dbReference>
<dbReference type="EC" id="3.1.2.2" evidence="16"/>
<keyword evidence="6" id="KW-0053">Apoptosis</keyword>
<keyword evidence="12" id="KW-0966">Cell projection</keyword>
<dbReference type="Proteomes" id="UP000196581">
    <property type="component" value="Unassembled WGS sequence"/>
</dbReference>
<dbReference type="AlphaFoldDB" id="A0A1X6X8K5"/>
<feature type="region of interest" description="Disordered" evidence="24">
    <location>
        <begin position="1"/>
        <end position="43"/>
    </location>
</feature>
<dbReference type="Pfam" id="PF03061">
    <property type="entry name" value="4HBT"/>
    <property type="match status" value="1"/>
</dbReference>
<dbReference type="PANTHER" id="PTHR12418:SF19">
    <property type="entry name" value="ACYL-COENZYME A THIOESTERASE THEM4"/>
    <property type="match status" value="1"/>
</dbReference>
<dbReference type="InterPro" id="IPR006683">
    <property type="entry name" value="Thioestr_dom"/>
</dbReference>
<protein>
    <recommendedName>
        <fullName evidence="17">Acyl-coenzyme A thioesterase THEM4</fullName>
        <ecNumber evidence="16">3.1.2.2</ecNumber>
    </recommendedName>
    <alternativeName>
        <fullName evidence="18">Thioesterase superfamily member 4</fullName>
    </alternativeName>
</protein>
<evidence type="ECO:0000256" key="17">
    <source>
        <dbReference type="ARBA" id="ARBA00040123"/>
    </source>
</evidence>
<name>A0A1X6X8K5_9MICO</name>
<dbReference type="GO" id="GO:0005737">
    <property type="term" value="C:cytoplasm"/>
    <property type="evidence" value="ECO:0007669"/>
    <property type="project" value="UniProtKB-SubCell"/>
</dbReference>
<dbReference type="GO" id="GO:0016787">
    <property type="term" value="F:hydrolase activity"/>
    <property type="evidence" value="ECO:0007669"/>
    <property type="project" value="UniProtKB-KW"/>
</dbReference>
<feature type="domain" description="Thioesterase" evidence="25">
    <location>
        <begin position="139"/>
        <end position="203"/>
    </location>
</feature>
<proteinExistence type="inferred from homology"/>
<accession>A0A1X6X8K5</accession>
<evidence type="ECO:0000256" key="15">
    <source>
        <dbReference type="ARBA" id="ARBA00038456"/>
    </source>
</evidence>
<evidence type="ECO:0000256" key="14">
    <source>
        <dbReference type="ARBA" id="ARBA00037002"/>
    </source>
</evidence>
<comment type="catalytic activity">
    <reaction evidence="23">
        <text>tetradecanoyl-CoA + H2O = tetradecanoate + CoA + H(+)</text>
        <dbReference type="Rhea" id="RHEA:40119"/>
        <dbReference type="ChEBI" id="CHEBI:15377"/>
        <dbReference type="ChEBI" id="CHEBI:15378"/>
        <dbReference type="ChEBI" id="CHEBI:30807"/>
        <dbReference type="ChEBI" id="CHEBI:57287"/>
        <dbReference type="ChEBI" id="CHEBI:57385"/>
    </reaction>
    <physiologicalReaction direction="left-to-right" evidence="23">
        <dbReference type="Rhea" id="RHEA:40120"/>
    </physiologicalReaction>
</comment>
<keyword evidence="10" id="KW-0443">Lipid metabolism</keyword>
<evidence type="ECO:0000259" key="25">
    <source>
        <dbReference type="Pfam" id="PF03061"/>
    </source>
</evidence>
<comment type="catalytic activity">
    <reaction evidence="22">
        <text>dodecanoyl-CoA + H2O = dodecanoate + CoA + H(+)</text>
        <dbReference type="Rhea" id="RHEA:30135"/>
        <dbReference type="ChEBI" id="CHEBI:15377"/>
        <dbReference type="ChEBI" id="CHEBI:15378"/>
        <dbReference type="ChEBI" id="CHEBI:18262"/>
        <dbReference type="ChEBI" id="CHEBI:57287"/>
        <dbReference type="ChEBI" id="CHEBI:57375"/>
    </reaction>
    <physiologicalReaction direction="left-to-right" evidence="22">
        <dbReference type="Rhea" id="RHEA:30136"/>
    </physiologicalReaction>
</comment>
<sequence>MGQPSPVAHDSSTGHDASTGHDSPAGSTEHTEPAARSPYAEHTARLTRSLAHALVSETDDADLADTVRALATRLLEAAEDPAAVTVEDPHPRSGFRRDITPITSAVNPLAPPMAIRRDGGESVSDVALPLQYQGPPARVHGGIVALMLDQVLGNASHASGLPASYTRELTITYDAATPLDRPVRVVGRIDRVEGRKRFMSGEILVDGVPSARAHGLWISPRPHA</sequence>
<evidence type="ECO:0000313" key="26">
    <source>
        <dbReference type="EMBL" id="SLM95495.1"/>
    </source>
</evidence>
<evidence type="ECO:0000256" key="4">
    <source>
        <dbReference type="ARBA" id="ARBA00022475"/>
    </source>
</evidence>
<keyword evidence="9" id="KW-0809">Transit peptide</keyword>
<evidence type="ECO:0000256" key="2">
    <source>
        <dbReference type="ARBA" id="ARBA00004496"/>
    </source>
</evidence>
<evidence type="ECO:0000256" key="16">
    <source>
        <dbReference type="ARBA" id="ARBA00038848"/>
    </source>
</evidence>
<evidence type="ECO:0000256" key="6">
    <source>
        <dbReference type="ARBA" id="ARBA00022703"/>
    </source>
</evidence>
<evidence type="ECO:0000256" key="9">
    <source>
        <dbReference type="ARBA" id="ARBA00022946"/>
    </source>
</evidence>
<comment type="similarity">
    <text evidence="15">Belongs to the THEM4/THEM5 thioesterase family.</text>
</comment>
<evidence type="ECO:0000256" key="19">
    <source>
        <dbReference type="ARBA" id="ARBA00047588"/>
    </source>
</evidence>
<dbReference type="GO" id="GO:0006631">
    <property type="term" value="P:fatty acid metabolic process"/>
    <property type="evidence" value="ECO:0007669"/>
    <property type="project" value="UniProtKB-KW"/>
</dbReference>
<gene>
    <name evidence="26" type="ORF">FM105_04845</name>
</gene>
<evidence type="ECO:0000256" key="1">
    <source>
        <dbReference type="ARBA" id="ARBA00004170"/>
    </source>
</evidence>
<evidence type="ECO:0000256" key="21">
    <source>
        <dbReference type="ARBA" id="ARBA00047969"/>
    </source>
</evidence>
<dbReference type="EMBL" id="FWFF01000005">
    <property type="protein sequence ID" value="SLM95495.1"/>
    <property type="molecule type" value="Genomic_DNA"/>
</dbReference>
<reference evidence="27" key="1">
    <citation type="submission" date="2017-02" db="EMBL/GenBank/DDBJ databases">
        <authorList>
            <person name="Dridi B."/>
        </authorList>
    </citation>
    <scope>NUCLEOTIDE SEQUENCE [LARGE SCALE GENOMIC DNA]</scope>
    <source>
        <strain evidence="27">B Co 03.10</strain>
    </source>
</reference>
<dbReference type="InterPro" id="IPR029069">
    <property type="entry name" value="HotDog_dom_sf"/>
</dbReference>
<dbReference type="Gene3D" id="3.10.129.10">
    <property type="entry name" value="Hotdog Thioesterase"/>
    <property type="match status" value="1"/>
</dbReference>
<dbReference type="RefSeq" id="WP_179207070.1">
    <property type="nucleotide sequence ID" value="NZ_FWFF01000005.1"/>
</dbReference>
<comment type="catalytic activity">
    <reaction evidence="13">
        <text>(5Z,8Z,11Z,14Z)-eicosatetraenoyl-CoA + H2O = (5Z,8Z,11Z,14Z)-eicosatetraenoate + CoA + H(+)</text>
        <dbReference type="Rhea" id="RHEA:40151"/>
        <dbReference type="ChEBI" id="CHEBI:15377"/>
        <dbReference type="ChEBI" id="CHEBI:15378"/>
        <dbReference type="ChEBI" id="CHEBI:32395"/>
        <dbReference type="ChEBI" id="CHEBI:57287"/>
        <dbReference type="ChEBI" id="CHEBI:57368"/>
    </reaction>
    <physiologicalReaction direction="left-to-right" evidence="13">
        <dbReference type="Rhea" id="RHEA:40152"/>
    </physiologicalReaction>
</comment>
<evidence type="ECO:0000256" key="10">
    <source>
        <dbReference type="ARBA" id="ARBA00023098"/>
    </source>
</evidence>
<evidence type="ECO:0000313" key="27">
    <source>
        <dbReference type="Proteomes" id="UP000196581"/>
    </source>
</evidence>
<keyword evidence="8" id="KW-0276">Fatty acid metabolism</keyword>
<keyword evidence="5" id="KW-0963">Cytoplasm</keyword>
<evidence type="ECO:0000256" key="3">
    <source>
        <dbReference type="ARBA" id="ARBA00004632"/>
    </source>
</evidence>
<evidence type="ECO:0000256" key="18">
    <source>
        <dbReference type="ARBA" id="ARBA00043210"/>
    </source>
</evidence>
<dbReference type="InterPro" id="IPR052365">
    <property type="entry name" value="THEM4/THEM5_acyl-CoA_thioest"/>
</dbReference>
<evidence type="ECO:0000256" key="24">
    <source>
        <dbReference type="SAM" id="MobiDB-lite"/>
    </source>
</evidence>
<dbReference type="CDD" id="cd03443">
    <property type="entry name" value="PaaI_thioesterase"/>
    <property type="match status" value="1"/>
</dbReference>
<evidence type="ECO:0000256" key="5">
    <source>
        <dbReference type="ARBA" id="ARBA00022490"/>
    </source>
</evidence>
<comment type="subcellular location">
    <subcellularLocation>
        <location evidence="3">Cell projection</location>
        <location evidence="3">Ruffle membrane</location>
    </subcellularLocation>
    <subcellularLocation>
        <location evidence="2">Cytoplasm</location>
    </subcellularLocation>
    <subcellularLocation>
        <location evidence="1">Membrane</location>
        <topology evidence="1">Peripheral membrane protein</topology>
    </subcellularLocation>
</comment>
<comment type="catalytic activity">
    <reaction evidence="21">
        <text>decanoyl-CoA + H2O = decanoate + CoA + H(+)</text>
        <dbReference type="Rhea" id="RHEA:40059"/>
        <dbReference type="ChEBI" id="CHEBI:15377"/>
        <dbReference type="ChEBI" id="CHEBI:15378"/>
        <dbReference type="ChEBI" id="CHEBI:27689"/>
        <dbReference type="ChEBI" id="CHEBI:57287"/>
        <dbReference type="ChEBI" id="CHEBI:61430"/>
    </reaction>
    <physiologicalReaction direction="left-to-right" evidence="21">
        <dbReference type="Rhea" id="RHEA:40060"/>
    </physiologicalReaction>
</comment>
<comment type="catalytic activity">
    <reaction evidence="14">
        <text>(9Z)-octadecenoyl-CoA + H2O = (9Z)-octadecenoate + CoA + H(+)</text>
        <dbReference type="Rhea" id="RHEA:40139"/>
        <dbReference type="ChEBI" id="CHEBI:15377"/>
        <dbReference type="ChEBI" id="CHEBI:15378"/>
        <dbReference type="ChEBI" id="CHEBI:30823"/>
        <dbReference type="ChEBI" id="CHEBI:57287"/>
        <dbReference type="ChEBI" id="CHEBI:57387"/>
    </reaction>
    <physiologicalReaction direction="left-to-right" evidence="14">
        <dbReference type="Rhea" id="RHEA:40140"/>
    </physiologicalReaction>
</comment>
<keyword evidence="27" id="KW-1185">Reference proteome</keyword>
<keyword evidence="4" id="KW-1003">Cell membrane</keyword>
<evidence type="ECO:0000256" key="23">
    <source>
        <dbReference type="ARBA" id="ARBA00048180"/>
    </source>
</evidence>
<evidence type="ECO:0000256" key="11">
    <source>
        <dbReference type="ARBA" id="ARBA00023136"/>
    </source>
</evidence>
<keyword evidence="11" id="KW-0472">Membrane</keyword>
<organism evidence="26 27">
    <name type="scientific">Brevibacterium yomogidense</name>
    <dbReference type="NCBI Taxonomy" id="946573"/>
    <lineage>
        <taxon>Bacteria</taxon>
        <taxon>Bacillati</taxon>
        <taxon>Actinomycetota</taxon>
        <taxon>Actinomycetes</taxon>
        <taxon>Micrococcales</taxon>
        <taxon>Brevibacteriaceae</taxon>
        <taxon>Brevibacterium</taxon>
    </lineage>
</organism>
<comment type="catalytic activity">
    <reaction evidence="19">
        <text>octanoyl-CoA + H2O = octanoate + CoA + H(+)</text>
        <dbReference type="Rhea" id="RHEA:30143"/>
        <dbReference type="ChEBI" id="CHEBI:15377"/>
        <dbReference type="ChEBI" id="CHEBI:15378"/>
        <dbReference type="ChEBI" id="CHEBI:25646"/>
        <dbReference type="ChEBI" id="CHEBI:57287"/>
        <dbReference type="ChEBI" id="CHEBI:57386"/>
    </reaction>
    <physiologicalReaction direction="left-to-right" evidence="19">
        <dbReference type="Rhea" id="RHEA:30144"/>
    </physiologicalReaction>
</comment>
<evidence type="ECO:0000256" key="22">
    <source>
        <dbReference type="ARBA" id="ARBA00048074"/>
    </source>
</evidence>